<dbReference type="RefSeq" id="WP_255972678.1">
    <property type="nucleotide sequence ID" value="NZ_JANFQF010000022.1"/>
</dbReference>
<protein>
    <recommendedName>
        <fullName evidence="4">C2H2-type domain-containing protein</fullName>
    </recommendedName>
</protein>
<sequence>MSPRKRSAMEHTAQPGPASSECPDCHALTADLEAHKHWHSRLVHDIATAVDKDINRRTHSS</sequence>
<organism evidence="2 3">
    <name type="scientific">Rhodococcus tibetensis</name>
    <dbReference type="NCBI Taxonomy" id="2965064"/>
    <lineage>
        <taxon>Bacteria</taxon>
        <taxon>Bacillati</taxon>
        <taxon>Actinomycetota</taxon>
        <taxon>Actinomycetes</taxon>
        <taxon>Mycobacteriales</taxon>
        <taxon>Nocardiaceae</taxon>
        <taxon>Rhodococcus</taxon>
    </lineage>
</organism>
<dbReference type="EMBL" id="JANFQF010000022">
    <property type="protein sequence ID" value="MCQ4121784.1"/>
    <property type="molecule type" value="Genomic_DNA"/>
</dbReference>
<evidence type="ECO:0000313" key="3">
    <source>
        <dbReference type="Proteomes" id="UP001524501"/>
    </source>
</evidence>
<gene>
    <name evidence="2" type="ORF">NOF53_21905</name>
</gene>
<reference evidence="2 3" key="1">
    <citation type="submission" date="2022-07" db="EMBL/GenBank/DDBJ databases">
        <title>Degradation activity of malathion, p-nitrophenol and potential low-temperature adaptation strategy of Rhodococcus sp. FXJ9.536.</title>
        <authorList>
            <person name="Huang J."/>
            <person name="Huang Y."/>
        </authorList>
    </citation>
    <scope>NUCLEOTIDE SEQUENCE [LARGE SCALE GENOMIC DNA]</scope>
    <source>
        <strain evidence="2 3">FXJ9.536</strain>
    </source>
</reference>
<evidence type="ECO:0000313" key="2">
    <source>
        <dbReference type="EMBL" id="MCQ4121784.1"/>
    </source>
</evidence>
<evidence type="ECO:0000256" key="1">
    <source>
        <dbReference type="SAM" id="MobiDB-lite"/>
    </source>
</evidence>
<evidence type="ECO:0008006" key="4">
    <source>
        <dbReference type="Google" id="ProtNLM"/>
    </source>
</evidence>
<proteinExistence type="predicted"/>
<keyword evidence="3" id="KW-1185">Reference proteome</keyword>
<dbReference type="Proteomes" id="UP001524501">
    <property type="component" value="Unassembled WGS sequence"/>
</dbReference>
<comment type="caution">
    <text evidence="2">The sequence shown here is derived from an EMBL/GenBank/DDBJ whole genome shotgun (WGS) entry which is preliminary data.</text>
</comment>
<feature type="region of interest" description="Disordered" evidence="1">
    <location>
        <begin position="1"/>
        <end position="24"/>
    </location>
</feature>
<accession>A0ABT1QHM2</accession>
<name>A0ABT1QHM2_9NOCA</name>